<reference evidence="2 3" key="1">
    <citation type="submission" date="2016-02" db="EMBL/GenBank/DDBJ databases">
        <title>Band-tailed pigeon sequencing and assembly.</title>
        <authorList>
            <person name="Soares A.E."/>
            <person name="Novak B.J."/>
            <person name="Rice E.S."/>
            <person name="O'Connell B."/>
            <person name="Chang D."/>
            <person name="Weber S."/>
            <person name="Shapiro B."/>
        </authorList>
    </citation>
    <scope>NUCLEOTIDE SEQUENCE [LARGE SCALE GENOMIC DNA]</scope>
    <source>
        <strain evidence="2">BTP2013</strain>
        <tissue evidence="2">Blood</tissue>
    </source>
</reference>
<organism evidence="2 3">
    <name type="scientific">Patagioenas fasciata monilis</name>
    <dbReference type="NCBI Taxonomy" id="372326"/>
    <lineage>
        <taxon>Eukaryota</taxon>
        <taxon>Metazoa</taxon>
        <taxon>Chordata</taxon>
        <taxon>Craniata</taxon>
        <taxon>Vertebrata</taxon>
        <taxon>Euteleostomi</taxon>
        <taxon>Archelosauria</taxon>
        <taxon>Archosauria</taxon>
        <taxon>Dinosauria</taxon>
        <taxon>Saurischia</taxon>
        <taxon>Theropoda</taxon>
        <taxon>Coelurosauria</taxon>
        <taxon>Aves</taxon>
        <taxon>Neognathae</taxon>
        <taxon>Neoaves</taxon>
        <taxon>Columbimorphae</taxon>
        <taxon>Columbiformes</taxon>
        <taxon>Columbidae</taxon>
        <taxon>Patagioenas</taxon>
    </lineage>
</organism>
<evidence type="ECO:0000313" key="3">
    <source>
        <dbReference type="Proteomes" id="UP000190648"/>
    </source>
</evidence>
<sequence>MFGGGCNAGTGASSSAEYLQSPRDKEPQYAFHCEGSDLSVRPGEVLPIAERYVELALAFGVVFFLSDPKGDLLTASGKNRTLEIFQQYQFIIEDKPTQHG</sequence>
<feature type="region of interest" description="Disordered" evidence="1">
    <location>
        <begin position="1"/>
        <end position="23"/>
    </location>
</feature>
<dbReference type="Proteomes" id="UP000190648">
    <property type="component" value="Unassembled WGS sequence"/>
</dbReference>
<comment type="caution">
    <text evidence="2">The sequence shown here is derived from an EMBL/GenBank/DDBJ whole genome shotgun (WGS) entry which is preliminary data.</text>
</comment>
<gene>
    <name evidence="2" type="ORF">AV530_016490</name>
</gene>
<keyword evidence="3" id="KW-1185">Reference proteome</keyword>
<evidence type="ECO:0000256" key="1">
    <source>
        <dbReference type="SAM" id="MobiDB-lite"/>
    </source>
</evidence>
<accession>A0A1V4J2A7</accession>
<evidence type="ECO:0000313" key="2">
    <source>
        <dbReference type="EMBL" id="OPJ66421.1"/>
    </source>
</evidence>
<proteinExistence type="predicted"/>
<dbReference type="AlphaFoldDB" id="A0A1V4J2A7"/>
<name>A0A1V4J2A7_PATFA</name>
<dbReference type="EMBL" id="LSYS01009367">
    <property type="protein sequence ID" value="OPJ66421.1"/>
    <property type="molecule type" value="Genomic_DNA"/>
</dbReference>
<protein>
    <submittedName>
        <fullName evidence="2">Uncharacterized protein</fullName>
    </submittedName>
</protein>